<feature type="compositionally biased region" description="Basic and acidic residues" evidence="5">
    <location>
        <begin position="350"/>
        <end position="363"/>
    </location>
</feature>
<evidence type="ECO:0000259" key="7">
    <source>
        <dbReference type="PROSITE" id="PS51293"/>
    </source>
</evidence>
<comment type="subcellular location">
    <subcellularLocation>
        <location evidence="1">Nucleus</location>
    </subcellularLocation>
</comment>
<gene>
    <name evidence="9" type="primary">LOC108864949</name>
</gene>
<dbReference type="PANTHER" id="PTHR13859:SF11">
    <property type="entry name" value="GRUNGE, ISOFORM J"/>
    <property type="match status" value="1"/>
</dbReference>
<feature type="domain" description="SANT" evidence="7">
    <location>
        <begin position="98"/>
        <end position="148"/>
    </location>
</feature>
<evidence type="ECO:0000313" key="9">
    <source>
        <dbReference type="RefSeq" id="XP_018496996.2"/>
    </source>
</evidence>
<feature type="compositionally biased region" description="Basic and acidic residues" evidence="5">
    <location>
        <begin position="167"/>
        <end position="184"/>
    </location>
</feature>
<keyword evidence="4" id="KW-0539">Nucleus</keyword>
<feature type="region of interest" description="Disordered" evidence="5">
    <location>
        <begin position="885"/>
        <end position="923"/>
    </location>
</feature>
<dbReference type="KEGG" id="goe:108864949"/>
<feature type="compositionally biased region" description="Basic and acidic residues" evidence="5">
    <location>
        <begin position="539"/>
        <end position="550"/>
    </location>
</feature>
<dbReference type="PANTHER" id="PTHR13859">
    <property type="entry name" value="ATROPHIN-RELATED"/>
    <property type="match status" value="1"/>
</dbReference>
<evidence type="ECO:0000256" key="5">
    <source>
        <dbReference type="SAM" id="MobiDB-lite"/>
    </source>
</evidence>
<dbReference type="GO" id="GO:0005634">
    <property type="term" value="C:nucleus"/>
    <property type="evidence" value="ECO:0007669"/>
    <property type="project" value="UniProtKB-SubCell"/>
</dbReference>
<evidence type="ECO:0000256" key="1">
    <source>
        <dbReference type="ARBA" id="ARBA00004123"/>
    </source>
</evidence>
<feature type="region of interest" description="Disordered" evidence="5">
    <location>
        <begin position="484"/>
        <end position="505"/>
    </location>
</feature>
<feature type="compositionally biased region" description="Low complexity" evidence="5">
    <location>
        <begin position="791"/>
        <end position="804"/>
    </location>
</feature>
<dbReference type="InterPro" id="IPR017884">
    <property type="entry name" value="SANT_dom"/>
</dbReference>
<feature type="compositionally biased region" description="Basic and acidic residues" evidence="5">
    <location>
        <begin position="894"/>
        <end position="923"/>
    </location>
</feature>
<accession>A0AAJ7L7P0</accession>
<protein>
    <submittedName>
        <fullName evidence="9">Arginine-glutamic acid dipeptide repeats protein-like</fullName>
    </submittedName>
</protein>
<name>A0AAJ7L7P0_9ACAR</name>
<feature type="compositionally biased region" description="Basic residues" evidence="5">
    <location>
        <begin position="153"/>
        <end position="166"/>
    </location>
</feature>
<dbReference type="PROSITE" id="PS51156">
    <property type="entry name" value="ELM2"/>
    <property type="match status" value="1"/>
</dbReference>
<keyword evidence="3" id="KW-0804">Transcription</keyword>
<feature type="region of interest" description="Disordered" evidence="5">
    <location>
        <begin position="749"/>
        <end position="821"/>
    </location>
</feature>
<dbReference type="CDD" id="cd11661">
    <property type="entry name" value="SANT_MTA3_like"/>
    <property type="match status" value="1"/>
</dbReference>
<dbReference type="InterPro" id="IPR001005">
    <property type="entry name" value="SANT/Myb"/>
</dbReference>
<feature type="region of interest" description="Disordered" evidence="5">
    <location>
        <begin position="671"/>
        <end position="717"/>
    </location>
</feature>
<dbReference type="InterPro" id="IPR009057">
    <property type="entry name" value="Homeodomain-like_sf"/>
</dbReference>
<keyword evidence="2" id="KW-0805">Transcription regulation</keyword>
<proteinExistence type="predicted"/>
<evidence type="ECO:0000256" key="4">
    <source>
        <dbReference type="ARBA" id="ARBA00023242"/>
    </source>
</evidence>
<dbReference type="PROSITE" id="PS51293">
    <property type="entry name" value="SANT"/>
    <property type="match status" value="1"/>
</dbReference>
<dbReference type="Gene3D" id="4.10.1240.50">
    <property type="match status" value="1"/>
</dbReference>
<feature type="region of interest" description="Disordered" evidence="5">
    <location>
        <begin position="539"/>
        <end position="622"/>
    </location>
</feature>
<dbReference type="AlphaFoldDB" id="A0AAJ7L7P0"/>
<sequence length="1100" mass="120798">MPHERRTLQLQDDNVVQEELRWAPGVPDCDLLMYLRAARSMAAFAGMCDGGSAEDGCVAASRDDTTINALNHLHDSEYDTGKALQALVKNPRGRTNNNNKFNEEDQKKFVRGLRQFGKNFSRIRKELLPNKETSELVEYYYLWKKTPAALGCRPHRRPRRSNTRRPPKGDKKGKGKEQANHEDSNGITDFELVLSTAPQCSVCLIATPRDWFMAKGKDLYCYDCSIKKSGESPAFLCQPVGVVLGDTGKWYVKTKTPPQQNGKDKEARQQQQQQQTPQALQQPSQQQPRTPQEDGIKKENGTPDLEDERKADTNENSCSSSAGGDTPANVTDVSMPDSVKQENAPTPHGESLKRAPSEVKQESMEVSQEPDSATCAAPAVNNQTNSPNSSNYNEVSSTAASTPTETRSTDSAVDSKDQAKKQAQDSSSQNELSPNGSVPSAENLKIKYIVIKKIPIIILMMVISTQYSVPTSISPKAEAENLVKKEEVREEASAPAQPPPLSLPFSIGNVMEPKREQETREIAYSPAKSLVSPKTEEVYVKQEVSRRTPDTPRATPPAMSFERRMTPPVSGPVSSSAMPPKMSPLSIAALTAPLTSSPSCESPRPKREMTPSGSPRSSPKVHPTNYPVPWGFPPFLAPANPASRHMSGAPSPFPSLFGGYPGMPGHPPLFGGLAGAPNALQRGHGQNENAEDANDLAADSERRGPSPEPKIEDSECHRSQSAIFLRHWFRGEYNSCARTDLTFKPVPDSRLARRREERARKAQEKEEASRHKQQAEQQAALGQNPFPHPPMASSSRQAPASQQRNQGGQPSPLGHLGAPDSPALRQLSEFARPPAGLPMMFPGHPAGLRPAPGLTAHGIDPYMHYQLMNMYAQVAARDMEMKAEMEKQMQNQRNLKEQQQREREREQREQRERERERAEREANERAAALAAAQQAAVAPMFSMGDPWLSADRRYPAGAGPPFGMFQVPGAPNPGDPSRPLDLASDPLAAMRLQAGGAAQSASGELHTHAHTHLHLHDTGVPGGPPSGAPPPPPAGAHSAAAAALLRHSVNYGEQLAMVQHEQLQRQIMFERLQAMQNPLLVQHEEMLRHQHQQHQQHQQH</sequence>
<evidence type="ECO:0000259" key="6">
    <source>
        <dbReference type="PROSITE" id="PS51156"/>
    </source>
</evidence>
<dbReference type="RefSeq" id="XP_018496996.2">
    <property type="nucleotide sequence ID" value="XM_018641480.2"/>
</dbReference>
<evidence type="ECO:0000256" key="2">
    <source>
        <dbReference type="ARBA" id="ARBA00023015"/>
    </source>
</evidence>
<reference evidence="9" key="1">
    <citation type="submission" date="2025-08" db="UniProtKB">
        <authorList>
            <consortium name="RefSeq"/>
        </authorList>
    </citation>
    <scope>IDENTIFICATION</scope>
</reference>
<feature type="compositionally biased region" description="Polar residues" evidence="5">
    <location>
        <begin position="380"/>
        <end position="412"/>
    </location>
</feature>
<dbReference type="InterPro" id="IPR000949">
    <property type="entry name" value="ELM2_dom"/>
</dbReference>
<dbReference type="Proteomes" id="UP000694867">
    <property type="component" value="Unplaced"/>
</dbReference>
<dbReference type="SMART" id="SM00717">
    <property type="entry name" value="SANT"/>
    <property type="match status" value="1"/>
</dbReference>
<feature type="region of interest" description="Disordered" evidence="5">
    <location>
        <begin position="151"/>
        <end position="184"/>
    </location>
</feature>
<feature type="compositionally biased region" description="Low complexity" evidence="5">
    <location>
        <begin position="269"/>
        <end position="290"/>
    </location>
</feature>
<feature type="domain" description="ELM2" evidence="6">
    <location>
        <begin position="1"/>
        <end position="91"/>
    </location>
</feature>
<keyword evidence="8" id="KW-1185">Reference proteome</keyword>
<dbReference type="FunFam" id="1.10.10.60:FF:000052">
    <property type="entry name" value="Arginine-glutamic acid dipeptide (RE) repeats"/>
    <property type="match status" value="1"/>
</dbReference>
<organism evidence="8 9">
    <name type="scientific">Galendromus occidentalis</name>
    <name type="common">western predatory mite</name>
    <dbReference type="NCBI Taxonomy" id="34638"/>
    <lineage>
        <taxon>Eukaryota</taxon>
        <taxon>Metazoa</taxon>
        <taxon>Ecdysozoa</taxon>
        <taxon>Arthropoda</taxon>
        <taxon>Chelicerata</taxon>
        <taxon>Arachnida</taxon>
        <taxon>Acari</taxon>
        <taxon>Parasitiformes</taxon>
        <taxon>Mesostigmata</taxon>
        <taxon>Gamasina</taxon>
        <taxon>Phytoseioidea</taxon>
        <taxon>Phytoseiidae</taxon>
        <taxon>Typhlodrominae</taxon>
        <taxon>Galendromus</taxon>
    </lineage>
</organism>
<feature type="compositionally biased region" description="Polar residues" evidence="5">
    <location>
        <begin position="314"/>
        <end position="332"/>
    </location>
</feature>
<feature type="compositionally biased region" description="Basic and acidic residues" evidence="5">
    <location>
        <begin position="413"/>
        <end position="423"/>
    </location>
</feature>
<dbReference type="Gene3D" id="1.10.10.60">
    <property type="entry name" value="Homeodomain-like"/>
    <property type="match status" value="1"/>
</dbReference>
<dbReference type="GO" id="GO:0003714">
    <property type="term" value="F:transcription corepressor activity"/>
    <property type="evidence" value="ECO:0007669"/>
    <property type="project" value="TreeGrafter"/>
</dbReference>
<dbReference type="GeneID" id="108864949"/>
<feature type="compositionally biased region" description="Basic and acidic residues" evidence="5">
    <location>
        <begin position="699"/>
        <end position="717"/>
    </location>
</feature>
<feature type="compositionally biased region" description="Basic and acidic residues" evidence="5">
    <location>
        <begin position="750"/>
        <end position="774"/>
    </location>
</feature>
<feature type="region of interest" description="Disordered" evidence="5">
    <location>
        <begin position="253"/>
        <end position="439"/>
    </location>
</feature>
<evidence type="ECO:0000313" key="8">
    <source>
        <dbReference type="Proteomes" id="UP000694867"/>
    </source>
</evidence>
<feature type="compositionally biased region" description="Polar residues" evidence="5">
    <location>
        <begin position="430"/>
        <end position="439"/>
    </location>
</feature>
<evidence type="ECO:0000256" key="3">
    <source>
        <dbReference type="ARBA" id="ARBA00023163"/>
    </source>
</evidence>
<feature type="compositionally biased region" description="Basic and acidic residues" evidence="5">
    <location>
        <begin position="291"/>
        <end position="313"/>
    </location>
</feature>
<dbReference type="SUPFAM" id="SSF46689">
    <property type="entry name" value="Homeodomain-like"/>
    <property type="match status" value="1"/>
</dbReference>